<dbReference type="InterPro" id="IPR010720">
    <property type="entry name" value="Alpha-L-AF_C"/>
</dbReference>
<comment type="catalytic activity">
    <reaction evidence="1">
        <text>Hydrolysis of terminal non-reducing alpha-L-arabinofuranoside residues in alpha-L-arabinosides.</text>
        <dbReference type="EC" id="3.2.1.55"/>
    </reaction>
</comment>
<dbReference type="PANTHER" id="PTHR31776:SF0">
    <property type="entry name" value="ALPHA-L-ARABINOFURANOSIDASE 1"/>
    <property type="match status" value="1"/>
</dbReference>
<name>A0ABT3CNQ1_9BACT</name>
<protein>
    <recommendedName>
        <fullName evidence="3">non-reducing end alpha-L-arabinofuranosidase</fullName>
        <ecNumber evidence="3">3.2.1.55</ecNumber>
    </recommendedName>
</protein>
<keyword evidence="9" id="KW-1185">Reference proteome</keyword>
<feature type="domain" description="Alpha-L-arabinofuranosidase C-terminal" evidence="7">
    <location>
        <begin position="476"/>
        <end position="663"/>
    </location>
</feature>
<keyword evidence="4" id="KW-0732">Signal</keyword>
<keyword evidence="6" id="KW-0325">Glycoprotein</keyword>
<dbReference type="EMBL" id="JAOYOD010000001">
    <property type="protein sequence ID" value="MCV9385080.1"/>
    <property type="molecule type" value="Genomic_DNA"/>
</dbReference>
<dbReference type="SMART" id="SM00813">
    <property type="entry name" value="Alpha-L-AF_C"/>
    <property type="match status" value="1"/>
</dbReference>
<proteinExistence type="inferred from homology"/>
<dbReference type="SUPFAM" id="SSF51445">
    <property type="entry name" value="(Trans)glycosidases"/>
    <property type="match status" value="1"/>
</dbReference>
<dbReference type="Proteomes" id="UP001300692">
    <property type="component" value="Unassembled WGS sequence"/>
</dbReference>
<gene>
    <name evidence="8" type="ORF">N7U62_00315</name>
</gene>
<evidence type="ECO:0000313" key="8">
    <source>
        <dbReference type="EMBL" id="MCV9385080.1"/>
    </source>
</evidence>
<evidence type="ECO:0000256" key="2">
    <source>
        <dbReference type="ARBA" id="ARBA00007186"/>
    </source>
</evidence>
<dbReference type="InterPro" id="IPR017853">
    <property type="entry name" value="GH"/>
</dbReference>
<dbReference type="InterPro" id="IPR051563">
    <property type="entry name" value="Glycosyl_Hydrolase_51"/>
</dbReference>
<evidence type="ECO:0000256" key="6">
    <source>
        <dbReference type="ARBA" id="ARBA00023180"/>
    </source>
</evidence>
<sequence>MNRILKHLLGIGAGAVLAYGCGTAMSDTKTTEDSMSASFQVNYDETIAKIEPTMYGIFFEDINFAIDGGLYAELVKNRSFEFDKPLRGWTELKDKGLGVRFFPINTNNPRNARFMRVQIDEPGSGAGLANEGFRGMGLKEGLPHDFSIQVRDIDGNVSAIRIELLDSNGQVIANSRVEGINNEWQTLTTSLTPSKTEAKGTMNIWFEGVGTVDIDMVSLFPSDTWKGRKNGLRADLVQLLADLDPGFLRFPGGCIVEGFDLSQRYQWKNTVGDVDERVVTINRWNFEFDHRPAPDYYQSFGVGFYEYFLLAEDLGAEPMPILNCGMACQFNTGELVPLDQLDPYVEDALDLIEFANGSTDTKWGKLRAEMGHPEPFNLKMLGVGNEQWGPQYVERYVPIVDAIKAQYPDIQIIAATGSDGSIFPNGEEEIEYLWKEWKRLKPEIVDEHFYRNPDWFMENADWYDSYERTGSKLFVGEWAAQSVGVASPDNKNNWETALSEAAFLTGLERNADLVTMTSYAPLFAHADGWQWTPDLIWFNNLDSYGTANYYVQKLYSNNPGTHVIPLEKDNKPVTGQDGLYASATRDENAGELIIKIVNTNNASVNASFDVLGAEMGATVSAQVMSSKDMEAYNTFEEGDKISPRSESQKVEGGKLSYDLEPYSLTVLRIEAK</sequence>
<dbReference type="PANTHER" id="PTHR31776">
    <property type="entry name" value="ALPHA-L-ARABINOFURANOSIDASE 1"/>
    <property type="match status" value="1"/>
</dbReference>
<dbReference type="Pfam" id="PF06964">
    <property type="entry name" value="Alpha-L-AF_C"/>
    <property type="match status" value="1"/>
</dbReference>
<dbReference type="Gene3D" id="3.20.20.80">
    <property type="entry name" value="Glycosidases"/>
    <property type="match status" value="1"/>
</dbReference>
<accession>A0ABT3CNQ1</accession>
<comment type="caution">
    <text evidence="8">The sequence shown here is derived from an EMBL/GenBank/DDBJ whole genome shotgun (WGS) entry which is preliminary data.</text>
</comment>
<evidence type="ECO:0000313" key="9">
    <source>
        <dbReference type="Proteomes" id="UP001300692"/>
    </source>
</evidence>
<dbReference type="Gene3D" id="2.60.40.1180">
    <property type="entry name" value="Golgi alpha-mannosidase II"/>
    <property type="match status" value="1"/>
</dbReference>
<dbReference type="PROSITE" id="PS51257">
    <property type="entry name" value="PROKAR_LIPOPROTEIN"/>
    <property type="match status" value="1"/>
</dbReference>
<dbReference type="InterPro" id="IPR013780">
    <property type="entry name" value="Glyco_hydro_b"/>
</dbReference>
<dbReference type="InterPro" id="IPR055235">
    <property type="entry name" value="ASD1_cat"/>
</dbReference>
<evidence type="ECO:0000256" key="3">
    <source>
        <dbReference type="ARBA" id="ARBA00012670"/>
    </source>
</evidence>
<evidence type="ECO:0000256" key="4">
    <source>
        <dbReference type="ARBA" id="ARBA00022729"/>
    </source>
</evidence>
<dbReference type="RefSeq" id="WP_264135876.1">
    <property type="nucleotide sequence ID" value="NZ_JAOYOD010000001.1"/>
</dbReference>
<evidence type="ECO:0000256" key="1">
    <source>
        <dbReference type="ARBA" id="ARBA00001462"/>
    </source>
</evidence>
<organism evidence="8 9">
    <name type="scientific">Reichenbachiella ulvae</name>
    <dbReference type="NCBI Taxonomy" id="2980104"/>
    <lineage>
        <taxon>Bacteria</taxon>
        <taxon>Pseudomonadati</taxon>
        <taxon>Bacteroidota</taxon>
        <taxon>Cytophagia</taxon>
        <taxon>Cytophagales</taxon>
        <taxon>Reichenbachiellaceae</taxon>
        <taxon>Reichenbachiella</taxon>
    </lineage>
</organism>
<keyword evidence="5" id="KW-0378">Hydrolase</keyword>
<dbReference type="EC" id="3.2.1.55" evidence="3"/>
<dbReference type="Pfam" id="PF22848">
    <property type="entry name" value="ASD1_dom"/>
    <property type="match status" value="1"/>
</dbReference>
<comment type="similarity">
    <text evidence="2">Belongs to the glycosyl hydrolase 51 family.</text>
</comment>
<evidence type="ECO:0000259" key="7">
    <source>
        <dbReference type="SMART" id="SM00813"/>
    </source>
</evidence>
<reference evidence="8 9" key="1">
    <citation type="submission" date="2022-10" db="EMBL/GenBank/DDBJ databases">
        <title>Comparative genomics and taxonomic characterization of three novel marine species of genus Reichenbachiella exhibiting antioxidant and polysaccharide degradation activities.</title>
        <authorList>
            <person name="Muhammad N."/>
            <person name="Lee Y.-J."/>
            <person name="Ko J."/>
            <person name="Kim S.-G."/>
        </authorList>
    </citation>
    <scope>NUCLEOTIDE SEQUENCE [LARGE SCALE GENOMIC DNA]</scope>
    <source>
        <strain evidence="8 9">ABR2-5</strain>
    </source>
</reference>
<evidence type="ECO:0000256" key="5">
    <source>
        <dbReference type="ARBA" id="ARBA00022801"/>
    </source>
</evidence>
<dbReference type="SUPFAM" id="SSF51011">
    <property type="entry name" value="Glycosyl hydrolase domain"/>
    <property type="match status" value="1"/>
</dbReference>